<dbReference type="SUPFAM" id="SSF51261">
    <property type="entry name" value="Duplicated hybrid motif"/>
    <property type="match status" value="1"/>
</dbReference>
<dbReference type="Proteomes" id="UP000199469">
    <property type="component" value="Unassembled WGS sequence"/>
</dbReference>
<dbReference type="InterPro" id="IPR016047">
    <property type="entry name" value="M23ase_b-sheet_dom"/>
</dbReference>
<dbReference type="CDD" id="cd12797">
    <property type="entry name" value="M23_peptidase"/>
    <property type="match status" value="1"/>
</dbReference>
<evidence type="ECO:0000256" key="1">
    <source>
        <dbReference type="SAM" id="MobiDB-lite"/>
    </source>
</evidence>
<dbReference type="PANTHER" id="PTHR21666">
    <property type="entry name" value="PEPTIDASE-RELATED"/>
    <property type="match status" value="1"/>
</dbReference>
<dbReference type="Pfam" id="PF01551">
    <property type="entry name" value="Peptidase_M23"/>
    <property type="match status" value="1"/>
</dbReference>
<accession>A0A1I0S3N3</accession>
<proteinExistence type="predicted"/>
<dbReference type="InterPro" id="IPR050570">
    <property type="entry name" value="Cell_wall_metabolism_enzyme"/>
</dbReference>
<dbReference type="GO" id="GO:0004222">
    <property type="term" value="F:metalloendopeptidase activity"/>
    <property type="evidence" value="ECO:0007669"/>
    <property type="project" value="TreeGrafter"/>
</dbReference>
<protein>
    <submittedName>
        <fullName evidence="3">Peptidase family M23</fullName>
    </submittedName>
</protein>
<dbReference type="RefSeq" id="WP_089796015.1">
    <property type="nucleotide sequence ID" value="NZ_FOIU01000005.1"/>
</dbReference>
<dbReference type="EMBL" id="FOIU01000005">
    <property type="protein sequence ID" value="SEW49325.1"/>
    <property type="molecule type" value="Genomic_DNA"/>
</dbReference>
<feature type="domain" description="M23ase beta-sheet core" evidence="2">
    <location>
        <begin position="581"/>
        <end position="686"/>
    </location>
</feature>
<feature type="region of interest" description="Disordered" evidence="1">
    <location>
        <begin position="644"/>
        <end position="715"/>
    </location>
</feature>
<feature type="compositionally biased region" description="Basic and acidic residues" evidence="1">
    <location>
        <begin position="677"/>
        <end position="690"/>
    </location>
</feature>
<dbReference type="STRING" id="356305.SAMN05421841_4123"/>
<dbReference type="AlphaFoldDB" id="A0A1I0S3N3"/>
<keyword evidence="4" id="KW-1185">Reference proteome</keyword>
<name>A0A1I0S3N3_9FLAO</name>
<evidence type="ECO:0000259" key="2">
    <source>
        <dbReference type="Pfam" id="PF01551"/>
    </source>
</evidence>
<evidence type="ECO:0000313" key="3">
    <source>
        <dbReference type="EMBL" id="SEW49325.1"/>
    </source>
</evidence>
<gene>
    <name evidence="3" type="ORF">SAMN05421841_4123</name>
</gene>
<sequence>MSKKGISQIKGPSEIRLGETAYYEVSRIYDLDDREKVSQARWKLYALDFDQHDNWRELKPGAGAPKKIGHRIPLTVTKQSLVGSELMLEAFIYEAEKRIPPGLRIKVLPGLEKKITRVELFKIDDSPIKEDTVMKYGQTIKVKVYTHNMQDEMVKLSLYEDDADGGGHSLKNKNNLVAQITKALNKKGFLWHEFKLNADFSEIANAMMDGTHDKLHEYYVVVETAEHRSVSKNVDVQNPDYIKVQTVSSGKPFDNEEIYDGGEIEEVVVKGKLKRQYGANPAVDTGNKVVTVFKPDEKKKDDKCLCKQYDLIWGDKVSCEFRKKVVEICADLWGEKRKIEMANNLMAVFKWESGGTFKTDAPNQANSGGTGLIQFMPSTAKALLGKEVTVETVKNYYGQKYNKKTKRKEDSYLKRVKEFADMTAIDQLDYVKKYFEPLRGKTVEFVDFYLQVLFPASSLKEEHIVFASSLDKLTTRISESEKLKNLRVTSYNQNKGLDINSDGIIWKSEIKTKVLVYITEGLTNKAIKFTCNEKSTHEKIVASETQWHHPINHPQLRGWYNDWAPERSIHSNNIPGRAKGKHDGLDLYAPAGTQVYACIDGEVNEIYYSESYGNCINIKGNYNGKTYWFFYAHLSSISINAKDKDGNPTKVKAGDSIGKSGKTGSSATALKPNQVHLHFEVRTTKERTGGRVDPFSHISELNTQVIKNPKRENQP</sequence>
<reference evidence="4" key="1">
    <citation type="submission" date="2016-10" db="EMBL/GenBank/DDBJ databases">
        <authorList>
            <person name="Varghese N."/>
            <person name="Submissions S."/>
        </authorList>
    </citation>
    <scope>NUCLEOTIDE SEQUENCE [LARGE SCALE GENOMIC DNA]</scope>
    <source>
        <strain evidence="4">DSM 17724</strain>
    </source>
</reference>
<dbReference type="InterPro" id="IPR011055">
    <property type="entry name" value="Dup_hybrid_motif"/>
</dbReference>
<dbReference type="Gene3D" id="2.70.70.10">
    <property type="entry name" value="Glucose Permease (Domain IIA)"/>
    <property type="match status" value="1"/>
</dbReference>
<organism evidence="3 4">
    <name type="scientific">Chryseobacterium wanjuense</name>
    <dbReference type="NCBI Taxonomy" id="356305"/>
    <lineage>
        <taxon>Bacteria</taxon>
        <taxon>Pseudomonadati</taxon>
        <taxon>Bacteroidota</taxon>
        <taxon>Flavobacteriia</taxon>
        <taxon>Flavobacteriales</taxon>
        <taxon>Weeksellaceae</taxon>
        <taxon>Chryseobacterium group</taxon>
        <taxon>Chryseobacterium</taxon>
    </lineage>
</organism>
<dbReference type="CDD" id="cd00442">
    <property type="entry name" value="Lyz-like"/>
    <property type="match status" value="1"/>
</dbReference>
<dbReference type="OrthoDB" id="1183903at2"/>
<dbReference type="PANTHER" id="PTHR21666:SF270">
    <property type="entry name" value="MUREIN HYDROLASE ACTIVATOR ENVC"/>
    <property type="match status" value="1"/>
</dbReference>
<evidence type="ECO:0000313" key="4">
    <source>
        <dbReference type="Proteomes" id="UP000199469"/>
    </source>
</evidence>